<dbReference type="EMBL" id="GBXM01081846">
    <property type="protein sequence ID" value="JAH26731.1"/>
    <property type="molecule type" value="Transcribed_RNA"/>
</dbReference>
<accession>A0A0E9RC90</accession>
<organism evidence="1">
    <name type="scientific">Anguilla anguilla</name>
    <name type="common">European freshwater eel</name>
    <name type="synonym">Muraena anguilla</name>
    <dbReference type="NCBI Taxonomy" id="7936"/>
    <lineage>
        <taxon>Eukaryota</taxon>
        <taxon>Metazoa</taxon>
        <taxon>Chordata</taxon>
        <taxon>Craniata</taxon>
        <taxon>Vertebrata</taxon>
        <taxon>Euteleostomi</taxon>
        <taxon>Actinopterygii</taxon>
        <taxon>Neopterygii</taxon>
        <taxon>Teleostei</taxon>
        <taxon>Anguilliformes</taxon>
        <taxon>Anguillidae</taxon>
        <taxon>Anguilla</taxon>
    </lineage>
</organism>
<reference evidence="1" key="2">
    <citation type="journal article" date="2015" name="Fish Shellfish Immunol.">
        <title>Early steps in the European eel (Anguilla anguilla)-Vibrio vulnificus interaction in the gills: Role of the RtxA13 toxin.</title>
        <authorList>
            <person name="Callol A."/>
            <person name="Pajuelo D."/>
            <person name="Ebbesson L."/>
            <person name="Teles M."/>
            <person name="MacKenzie S."/>
            <person name="Amaro C."/>
        </authorList>
    </citation>
    <scope>NUCLEOTIDE SEQUENCE</scope>
</reference>
<evidence type="ECO:0000313" key="1">
    <source>
        <dbReference type="EMBL" id="JAH26731.1"/>
    </source>
</evidence>
<sequence>MLVCKMKFVRILSKRLFVSIERSYTSENKIKNVCKSVDKDPFTSNTT</sequence>
<dbReference type="AlphaFoldDB" id="A0A0E9RC90"/>
<protein>
    <submittedName>
        <fullName evidence="1">Uncharacterized protein</fullName>
    </submittedName>
</protein>
<name>A0A0E9RC90_ANGAN</name>
<proteinExistence type="predicted"/>
<reference evidence="1" key="1">
    <citation type="submission" date="2014-11" db="EMBL/GenBank/DDBJ databases">
        <authorList>
            <person name="Amaro Gonzalez C."/>
        </authorList>
    </citation>
    <scope>NUCLEOTIDE SEQUENCE</scope>
</reference>